<gene>
    <name evidence="2" type="ORF">LTRI10_LOCUS29996</name>
</gene>
<name>A0AAV2ETJ2_9ROSI</name>
<organism evidence="2 3">
    <name type="scientific">Linum trigynum</name>
    <dbReference type="NCBI Taxonomy" id="586398"/>
    <lineage>
        <taxon>Eukaryota</taxon>
        <taxon>Viridiplantae</taxon>
        <taxon>Streptophyta</taxon>
        <taxon>Embryophyta</taxon>
        <taxon>Tracheophyta</taxon>
        <taxon>Spermatophyta</taxon>
        <taxon>Magnoliopsida</taxon>
        <taxon>eudicotyledons</taxon>
        <taxon>Gunneridae</taxon>
        <taxon>Pentapetalae</taxon>
        <taxon>rosids</taxon>
        <taxon>fabids</taxon>
        <taxon>Malpighiales</taxon>
        <taxon>Linaceae</taxon>
        <taxon>Linum</taxon>
    </lineage>
</organism>
<dbReference type="Proteomes" id="UP001497516">
    <property type="component" value="Chromosome 5"/>
</dbReference>
<keyword evidence="3" id="KW-1185">Reference proteome</keyword>
<sequence>MAVAANSPSSSRRNSNTQLLEELEALSQSLYQTHTASSARRTNSLALPRTSLPSILSTDEIIKPSSDAAVANSRSASRPRTRRMSLSP</sequence>
<dbReference type="AlphaFoldDB" id="A0AAV2ETJ2"/>
<evidence type="ECO:0000313" key="2">
    <source>
        <dbReference type="EMBL" id="CAL1389114.1"/>
    </source>
</evidence>
<proteinExistence type="predicted"/>
<reference evidence="2 3" key="1">
    <citation type="submission" date="2024-04" db="EMBL/GenBank/DDBJ databases">
        <authorList>
            <person name="Fracassetti M."/>
        </authorList>
    </citation>
    <scope>NUCLEOTIDE SEQUENCE [LARGE SCALE GENOMIC DNA]</scope>
</reference>
<feature type="region of interest" description="Disordered" evidence="1">
    <location>
        <begin position="32"/>
        <end position="88"/>
    </location>
</feature>
<accession>A0AAV2ETJ2</accession>
<feature type="compositionally biased region" description="Basic residues" evidence="1">
    <location>
        <begin position="77"/>
        <end position="88"/>
    </location>
</feature>
<protein>
    <submittedName>
        <fullName evidence="2">Uncharacterized protein</fullName>
    </submittedName>
</protein>
<dbReference type="EMBL" id="OZ034818">
    <property type="protein sequence ID" value="CAL1389114.1"/>
    <property type="molecule type" value="Genomic_DNA"/>
</dbReference>
<evidence type="ECO:0000313" key="3">
    <source>
        <dbReference type="Proteomes" id="UP001497516"/>
    </source>
</evidence>
<evidence type="ECO:0000256" key="1">
    <source>
        <dbReference type="SAM" id="MobiDB-lite"/>
    </source>
</evidence>
<feature type="compositionally biased region" description="Polar residues" evidence="1">
    <location>
        <begin position="32"/>
        <end position="57"/>
    </location>
</feature>